<proteinExistence type="predicted"/>
<comment type="caution">
    <text evidence="1">The sequence shown here is derived from an EMBL/GenBank/DDBJ whole genome shotgun (WGS) entry which is preliminary data.</text>
</comment>
<dbReference type="EMBL" id="CAYU010000034">
    <property type="protein sequence ID" value="CCY76580.1"/>
    <property type="molecule type" value="Genomic_DNA"/>
</dbReference>
<organism evidence="1 2">
    <name type="scientific">Eshraghiella crossota CAG:259</name>
    <dbReference type="NCBI Taxonomy" id="1263062"/>
    <lineage>
        <taxon>Bacteria</taxon>
        <taxon>Bacillati</taxon>
        <taxon>Bacillota</taxon>
        <taxon>Clostridia</taxon>
        <taxon>Lachnospirales</taxon>
        <taxon>Lachnospiraceae</taxon>
        <taxon>Eshraghiella</taxon>
    </lineage>
</organism>
<evidence type="ECO:0000313" key="2">
    <source>
        <dbReference type="Proteomes" id="UP000018300"/>
    </source>
</evidence>
<reference evidence="1" key="1">
    <citation type="submission" date="2012-11" db="EMBL/GenBank/DDBJ databases">
        <title>Dependencies among metagenomic species, viruses, plasmids and units of genetic variation.</title>
        <authorList>
            <person name="Nielsen H.B."/>
            <person name="Almeida M."/>
            <person name="Juncker A.S."/>
            <person name="Rasmussen S."/>
            <person name="Li J."/>
            <person name="Sunagawa S."/>
            <person name="Plichta D."/>
            <person name="Gautier L."/>
            <person name="Le Chatelier E."/>
            <person name="Peletier E."/>
            <person name="Bonde I."/>
            <person name="Nielsen T."/>
            <person name="Manichanh C."/>
            <person name="Arumugam M."/>
            <person name="Batto J."/>
            <person name="Santos M.B.Q.D."/>
            <person name="Blom N."/>
            <person name="Borruel N."/>
            <person name="Burgdorf K.S."/>
            <person name="Boumezbeur F."/>
            <person name="Casellas F."/>
            <person name="Dore J."/>
            <person name="Guarner F."/>
            <person name="Hansen T."/>
            <person name="Hildebrand F."/>
            <person name="Kaas R.S."/>
            <person name="Kennedy S."/>
            <person name="Kristiansen K."/>
            <person name="Kultima J.R."/>
            <person name="Leonard P."/>
            <person name="Levenez F."/>
            <person name="Lund O."/>
            <person name="Moumen B."/>
            <person name="Le Paslier D."/>
            <person name="Pons N."/>
            <person name="Pedersen O."/>
            <person name="Prifti E."/>
            <person name="Qin J."/>
            <person name="Raes J."/>
            <person name="Tap J."/>
            <person name="Tims S."/>
            <person name="Ussery D.W."/>
            <person name="Yamada T."/>
            <person name="MetaHit consortium"/>
            <person name="Renault P."/>
            <person name="Sicheritz-Ponten T."/>
            <person name="Bork P."/>
            <person name="Wang J."/>
            <person name="Brunak S."/>
            <person name="Ehrlich S.D."/>
        </authorList>
    </citation>
    <scope>NUCLEOTIDE SEQUENCE [LARGE SCALE GENOMIC DNA]</scope>
</reference>
<name>R5LBP7_9FIRM</name>
<dbReference type="AlphaFoldDB" id="R5LBP7"/>
<sequence>MAADKDGHLYAVELIDSLTGDVIKSVGMVNVMAADKDGHLYAVELVDSLTGDVIKSVGMKELAKNDASLKETNVRFDIPFENNTAVHYAVVVWDQAGRKTVRSLAGLLRNAEYGEDTNVLISDNTPANDRFSVENGPDVNKYVTETGNIYVSGESEIVIVSEDAGDVYSGISMITAGSPWKTDRMSINMSQKTETYMFRGNQE</sequence>
<accession>R5LBP7</accession>
<dbReference type="Proteomes" id="UP000018300">
    <property type="component" value="Unassembled WGS sequence"/>
</dbReference>
<gene>
    <name evidence="1" type="ORF">BN569_00312</name>
</gene>
<evidence type="ECO:0000313" key="1">
    <source>
        <dbReference type="EMBL" id="CCY76580.1"/>
    </source>
</evidence>
<protein>
    <submittedName>
        <fullName evidence="1">Uncharacterized protein</fullName>
    </submittedName>
</protein>